<dbReference type="AlphaFoldDB" id="A0A2Z7BGU8"/>
<keyword evidence="2" id="KW-1185">Reference proteome</keyword>
<name>A0A2Z7BGU8_9LAMI</name>
<organism evidence="1 2">
    <name type="scientific">Dorcoceras hygrometricum</name>
    <dbReference type="NCBI Taxonomy" id="472368"/>
    <lineage>
        <taxon>Eukaryota</taxon>
        <taxon>Viridiplantae</taxon>
        <taxon>Streptophyta</taxon>
        <taxon>Embryophyta</taxon>
        <taxon>Tracheophyta</taxon>
        <taxon>Spermatophyta</taxon>
        <taxon>Magnoliopsida</taxon>
        <taxon>eudicotyledons</taxon>
        <taxon>Gunneridae</taxon>
        <taxon>Pentapetalae</taxon>
        <taxon>asterids</taxon>
        <taxon>lamiids</taxon>
        <taxon>Lamiales</taxon>
        <taxon>Gesneriaceae</taxon>
        <taxon>Didymocarpoideae</taxon>
        <taxon>Trichosporeae</taxon>
        <taxon>Loxocarpinae</taxon>
        <taxon>Dorcoceras</taxon>
    </lineage>
</organism>
<reference evidence="1 2" key="1">
    <citation type="journal article" date="2015" name="Proc. Natl. Acad. Sci. U.S.A.">
        <title>The resurrection genome of Boea hygrometrica: A blueprint for survival of dehydration.</title>
        <authorList>
            <person name="Xiao L."/>
            <person name="Yang G."/>
            <person name="Zhang L."/>
            <person name="Yang X."/>
            <person name="Zhao S."/>
            <person name="Ji Z."/>
            <person name="Zhou Q."/>
            <person name="Hu M."/>
            <person name="Wang Y."/>
            <person name="Chen M."/>
            <person name="Xu Y."/>
            <person name="Jin H."/>
            <person name="Xiao X."/>
            <person name="Hu G."/>
            <person name="Bao F."/>
            <person name="Hu Y."/>
            <person name="Wan P."/>
            <person name="Li L."/>
            <person name="Deng X."/>
            <person name="Kuang T."/>
            <person name="Xiang C."/>
            <person name="Zhu J.K."/>
            <person name="Oliver M.J."/>
            <person name="He Y."/>
        </authorList>
    </citation>
    <scope>NUCLEOTIDE SEQUENCE [LARGE SCALE GENOMIC DNA]</scope>
    <source>
        <strain evidence="2">cv. XS01</strain>
    </source>
</reference>
<dbReference type="OrthoDB" id="408743at2759"/>
<sequence>MPECITKNDLIGTLIPTLVGTKHDQLGTLSPTLVGTKPDQLGTISPTLIGTNARLRSANSQISLTLPQPPALSPAEIVLPVKIWHHTFTAHMANQIKRRNVSSLTYKNFLAAQSAPIIPHGQPDQAAQRQQLDIQELPRRSPVRIKFMVLVITKWNKLSGVVNWKEKPVDRNAIQMRETVYQDASFCIRNDGVLK</sequence>
<evidence type="ECO:0000313" key="2">
    <source>
        <dbReference type="Proteomes" id="UP000250235"/>
    </source>
</evidence>
<proteinExistence type="predicted"/>
<dbReference type="Proteomes" id="UP000250235">
    <property type="component" value="Unassembled WGS sequence"/>
</dbReference>
<protein>
    <submittedName>
        <fullName evidence="1">Uncharacterized protein</fullName>
    </submittedName>
</protein>
<gene>
    <name evidence="1" type="ORF">F511_20954</name>
</gene>
<evidence type="ECO:0000313" key="1">
    <source>
        <dbReference type="EMBL" id="KZV31156.1"/>
    </source>
</evidence>
<dbReference type="EMBL" id="KV007734">
    <property type="protein sequence ID" value="KZV31156.1"/>
    <property type="molecule type" value="Genomic_DNA"/>
</dbReference>
<accession>A0A2Z7BGU8</accession>